<dbReference type="Pfam" id="PF11975">
    <property type="entry name" value="Glyco_hydro_4C"/>
    <property type="match status" value="1"/>
</dbReference>
<keyword evidence="2" id="KW-0479">Metal-binding</keyword>
<dbReference type="GO" id="GO:0004553">
    <property type="term" value="F:hydrolase activity, hydrolyzing O-glycosyl compounds"/>
    <property type="evidence" value="ECO:0007669"/>
    <property type="project" value="InterPro"/>
</dbReference>
<protein>
    <recommendedName>
        <fullName evidence="7">Glycosyl hydrolase family 4 C-terminal domain-containing protein</fullName>
    </recommendedName>
</protein>
<evidence type="ECO:0000259" key="7">
    <source>
        <dbReference type="Pfam" id="PF11975"/>
    </source>
</evidence>
<comment type="caution">
    <text evidence="8">The sequence shown here is derived from an EMBL/GenBank/DDBJ whole genome shotgun (WGS) entry which is preliminary data.</text>
</comment>
<evidence type="ECO:0000256" key="1">
    <source>
        <dbReference type="ARBA" id="ARBA00001911"/>
    </source>
</evidence>
<feature type="domain" description="Glycosyl hydrolase family 4 C-terminal" evidence="7">
    <location>
        <begin position="27"/>
        <end position="264"/>
    </location>
</feature>
<dbReference type="InterPro" id="IPR001088">
    <property type="entry name" value="Glyco_hydro_4"/>
</dbReference>
<dbReference type="AlphaFoldDB" id="X1A4D6"/>
<dbReference type="GO" id="GO:0005975">
    <property type="term" value="P:carbohydrate metabolic process"/>
    <property type="evidence" value="ECO:0007669"/>
    <property type="project" value="InterPro"/>
</dbReference>
<comment type="cofactor">
    <cofactor evidence="1">
        <name>NAD(+)</name>
        <dbReference type="ChEBI" id="CHEBI:57540"/>
    </cofactor>
</comment>
<dbReference type="Gene3D" id="3.90.110.10">
    <property type="entry name" value="Lactate dehydrogenase/glycoside hydrolase, family 4, C-terminal"/>
    <property type="match status" value="1"/>
</dbReference>
<proteinExistence type="predicted"/>
<dbReference type="PANTHER" id="PTHR32092">
    <property type="entry name" value="6-PHOSPHO-BETA-GLUCOSIDASE-RELATED"/>
    <property type="match status" value="1"/>
</dbReference>
<dbReference type="GO" id="GO:0016616">
    <property type="term" value="F:oxidoreductase activity, acting on the CH-OH group of donors, NAD or NADP as acceptor"/>
    <property type="evidence" value="ECO:0007669"/>
    <property type="project" value="InterPro"/>
</dbReference>
<accession>X1A4D6</accession>
<reference evidence="8" key="1">
    <citation type="journal article" date="2014" name="Front. Microbiol.">
        <title>High frequency of phylogenetically diverse reductive dehalogenase-homologous genes in deep subseafloor sedimentary metagenomes.</title>
        <authorList>
            <person name="Kawai M."/>
            <person name="Futagami T."/>
            <person name="Toyoda A."/>
            <person name="Takaki Y."/>
            <person name="Nishi S."/>
            <person name="Hori S."/>
            <person name="Arai W."/>
            <person name="Tsubouchi T."/>
            <person name="Morono Y."/>
            <person name="Uchiyama I."/>
            <person name="Ito T."/>
            <person name="Fujiyama A."/>
            <person name="Inagaki F."/>
            <person name="Takami H."/>
        </authorList>
    </citation>
    <scope>NUCLEOTIDE SEQUENCE</scope>
    <source>
        <strain evidence="8">Expedition CK06-06</strain>
    </source>
</reference>
<evidence type="ECO:0000313" key="8">
    <source>
        <dbReference type="EMBL" id="GAG55081.1"/>
    </source>
</evidence>
<evidence type="ECO:0000256" key="2">
    <source>
        <dbReference type="ARBA" id="ARBA00022723"/>
    </source>
</evidence>
<sequence>HGPMETLAKLGQLLDKPVEEIDMTIGGINHFHWVLKVTDKKTGKDLYPELDKKIYDFDWDADTLTPVLYKIFGLFPFPAPSHPGEYMNFAFDIAGPRFIHWGIGPISYSPSTKVTDLDFFIEGMSNTPSYTLWSQNQVERIDRVLSGDLPITDKDILLNKDITEPSREISISLICDMEFNRDRVEIGGNVMNKGFAISNLPEDVIIEVPIKANAEGIKPVKVGKLPDAIAGMCSTQAYIQNLLVEAFKKKSKKIFFQALLIDPIIDNVDRAEKMMETMLKAEAEYLPELS</sequence>
<name>X1A4D6_9ZZZZ</name>
<feature type="non-terminal residue" evidence="8">
    <location>
        <position position="1"/>
    </location>
</feature>
<evidence type="ECO:0000256" key="6">
    <source>
        <dbReference type="ARBA" id="ARBA00023295"/>
    </source>
</evidence>
<dbReference type="GO" id="GO:0046872">
    <property type="term" value="F:metal ion binding"/>
    <property type="evidence" value="ECO:0007669"/>
    <property type="project" value="UniProtKB-KW"/>
</dbReference>
<keyword evidence="4" id="KW-0520">NAD</keyword>
<keyword evidence="3" id="KW-0378">Hydrolase</keyword>
<dbReference type="InterPro" id="IPR015955">
    <property type="entry name" value="Lactate_DH/Glyco_Ohase_4_C"/>
</dbReference>
<evidence type="ECO:0000256" key="3">
    <source>
        <dbReference type="ARBA" id="ARBA00022801"/>
    </source>
</evidence>
<keyword evidence="5" id="KW-0464">Manganese</keyword>
<organism evidence="8">
    <name type="scientific">marine sediment metagenome</name>
    <dbReference type="NCBI Taxonomy" id="412755"/>
    <lineage>
        <taxon>unclassified sequences</taxon>
        <taxon>metagenomes</taxon>
        <taxon>ecological metagenomes</taxon>
    </lineage>
</organism>
<dbReference type="SUPFAM" id="SSF56327">
    <property type="entry name" value="LDH C-terminal domain-like"/>
    <property type="match status" value="1"/>
</dbReference>
<gene>
    <name evidence="8" type="ORF">S01H4_13410</name>
</gene>
<dbReference type="PANTHER" id="PTHR32092:SF6">
    <property type="entry name" value="ALPHA-GALACTOSIDASE"/>
    <property type="match status" value="1"/>
</dbReference>
<evidence type="ECO:0000256" key="5">
    <source>
        <dbReference type="ARBA" id="ARBA00023211"/>
    </source>
</evidence>
<keyword evidence="6" id="KW-0326">Glycosidase</keyword>
<dbReference type="EMBL" id="BART01005910">
    <property type="protein sequence ID" value="GAG55081.1"/>
    <property type="molecule type" value="Genomic_DNA"/>
</dbReference>
<evidence type="ECO:0000256" key="4">
    <source>
        <dbReference type="ARBA" id="ARBA00023027"/>
    </source>
</evidence>
<dbReference type="InterPro" id="IPR022616">
    <property type="entry name" value="Glyco_hydro_4_C"/>
</dbReference>